<dbReference type="PANTHER" id="PTHR15577">
    <property type="entry name" value="ZINC FINGER CONTAINING PROTEIN"/>
    <property type="match status" value="1"/>
</dbReference>
<dbReference type="GO" id="GO:0005654">
    <property type="term" value="C:nucleoplasm"/>
    <property type="evidence" value="ECO:0007669"/>
    <property type="project" value="TreeGrafter"/>
</dbReference>
<gene>
    <name evidence="2" type="ORF">NQ314_007798</name>
</gene>
<dbReference type="Proteomes" id="UP001162156">
    <property type="component" value="Unassembled WGS sequence"/>
</dbReference>
<name>A0AAV8YG84_9CUCU</name>
<feature type="region of interest" description="Disordered" evidence="1">
    <location>
        <begin position="176"/>
        <end position="218"/>
    </location>
</feature>
<feature type="compositionally biased region" description="Basic and acidic residues" evidence="1">
    <location>
        <begin position="207"/>
        <end position="218"/>
    </location>
</feature>
<feature type="compositionally biased region" description="Basic and acidic residues" evidence="1">
    <location>
        <begin position="176"/>
        <end position="199"/>
    </location>
</feature>
<comment type="caution">
    <text evidence="2">The sequence shown here is derived from an EMBL/GenBank/DDBJ whole genome shotgun (WGS) entry which is preliminary data.</text>
</comment>
<organism evidence="2 3">
    <name type="scientific">Rhamnusium bicolor</name>
    <dbReference type="NCBI Taxonomy" id="1586634"/>
    <lineage>
        <taxon>Eukaryota</taxon>
        <taxon>Metazoa</taxon>
        <taxon>Ecdysozoa</taxon>
        <taxon>Arthropoda</taxon>
        <taxon>Hexapoda</taxon>
        <taxon>Insecta</taxon>
        <taxon>Pterygota</taxon>
        <taxon>Neoptera</taxon>
        <taxon>Endopterygota</taxon>
        <taxon>Coleoptera</taxon>
        <taxon>Polyphaga</taxon>
        <taxon>Cucujiformia</taxon>
        <taxon>Chrysomeloidea</taxon>
        <taxon>Cerambycidae</taxon>
        <taxon>Lepturinae</taxon>
        <taxon>Rhagiini</taxon>
        <taxon>Rhamnusium</taxon>
    </lineage>
</organism>
<dbReference type="AlphaFoldDB" id="A0AAV8YG84"/>
<evidence type="ECO:0000256" key="1">
    <source>
        <dbReference type="SAM" id="MobiDB-lite"/>
    </source>
</evidence>
<reference evidence="2" key="1">
    <citation type="journal article" date="2023" name="Insect Mol. Biol.">
        <title>Genome sequencing provides insights into the evolution of gene families encoding plant cell wall-degrading enzymes in longhorned beetles.</title>
        <authorList>
            <person name="Shin N.R."/>
            <person name="Okamura Y."/>
            <person name="Kirsch R."/>
            <person name="Pauchet Y."/>
        </authorList>
    </citation>
    <scope>NUCLEOTIDE SEQUENCE</scope>
    <source>
        <strain evidence="2">RBIC_L_NR</strain>
    </source>
</reference>
<dbReference type="PANTHER" id="PTHR15577:SF2">
    <property type="entry name" value="ZINC FINGER PROTEIN 318"/>
    <property type="match status" value="1"/>
</dbReference>
<keyword evidence="3" id="KW-1185">Reference proteome</keyword>
<proteinExistence type="predicted"/>
<protein>
    <submittedName>
        <fullName evidence="2">Uncharacterized protein</fullName>
    </submittedName>
</protein>
<evidence type="ECO:0000313" key="3">
    <source>
        <dbReference type="Proteomes" id="UP001162156"/>
    </source>
</evidence>
<dbReference type="GO" id="GO:0045892">
    <property type="term" value="P:negative regulation of DNA-templated transcription"/>
    <property type="evidence" value="ECO:0007669"/>
    <property type="project" value="TreeGrafter"/>
</dbReference>
<dbReference type="InterPro" id="IPR055309">
    <property type="entry name" value="Znf318-like"/>
</dbReference>
<sequence>MCDEFPETAKDFLLHLQDKKHREMAKENDVDNTPWHKLPAEPILPSDETAPRKRIPIKGLQFFISAPSWYCKLCDLWIGDLHCASHHLKSQTHFQNYENFVVQNPHWEMEWLKDRETAMTRNGVQDSSDSDDSSSDEEKADRSRSIRVAMRNMKQVQSIMEEDLTSKWNVLERLVEEHKKKEEKREKDKKRQRDGEGQRIRGSSHQSVDDRVPTSREG</sequence>
<dbReference type="GO" id="GO:0045893">
    <property type="term" value="P:positive regulation of DNA-templated transcription"/>
    <property type="evidence" value="ECO:0007669"/>
    <property type="project" value="TreeGrafter"/>
</dbReference>
<dbReference type="EMBL" id="JANEYF010002161">
    <property type="protein sequence ID" value="KAJ8950668.1"/>
    <property type="molecule type" value="Genomic_DNA"/>
</dbReference>
<evidence type="ECO:0000313" key="2">
    <source>
        <dbReference type="EMBL" id="KAJ8950668.1"/>
    </source>
</evidence>
<feature type="region of interest" description="Disordered" evidence="1">
    <location>
        <begin position="121"/>
        <end position="145"/>
    </location>
</feature>
<feature type="region of interest" description="Disordered" evidence="1">
    <location>
        <begin position="26"/>
        <end position="47"/>
    </location>
</feature>
<accession>A0AAV8YG84</accession>